<dbReference type="SUPFAM" id="SSF53067">
    <property type="entry name" value="Actin-like ATPase domain"/>
    <property type="match status" value="1"/>
</dbReference>
<dbReference type="InterPro" id="IPR043129">
    <property type="entry name" value="ATPase_NBD"/>
</dbReference>
<dbReference type="PANTHER" id="PTHR14187:SF5">
    <property type="entry name" value="HEAT SHOCK 70 KDA PROTEIN 12A"/>
    <property type="match status" value="1"/>
</dbReference>
<comment type="caution">
    <text evidence="2">The sequence shown here is derived from an EMBL/GenBank/DDBJ whole genome shotgun (WGS) entry which is preliminary data.</text>
</comment>
<feature type="coiled-coil region" evidence="1">
    <location>
        <begin position="9"/>
        <end position="120"/>
    </location>
</feature>
<protein>
    <submittedName>
        <fullName evidence="2">9298_t:CDS:1</fullName>
    </submittedName>
</protein>
<keyword evidence="3" id="KW-1185">Reference proteome</keyword>
<gene>
    <name evidence="2" type="ORF">FWILDA_LOCUS8392</name>
</gene>
<organism evidence="2 3">
    <name type="scientific">Funneliformis geosporum</name>
    <dbReference type="NCBI Taxonomy" id="1117311"/>
    <lineage>
        <taxon>Eukaryota</taxon>
        <taxon>Fungi</taxon>
        <taxon>Fungi incertae sedis</taxon>
        <taxon>Mucoromycota</taxon>
        <taxon>Glomeromycotina</taxon>
        <taxon>Glomeromycetes</taxon>
        <taxon>Glomerales</taxon>
        <taxon>Glomeraceae</taxon>
        <taxon>Funneliformis</taxon>
    </lineage>
</organism>
<evidence type="ECO:0000256" key="1">
    <source>
        <dbReference type="SAM" id="Coils"/>
    </source>
</evidence>
<sequence length="625" mass="73366">MTDRIAIGLDTINNKLKILLEENKRTKQQYEILQEENRETSRINSDLKETLQRFEERQRLVLILEKQKLEESKRFERQYKNLQEENREFSRINSELKVKLQERDEQLEKLQRNVLNFEKQKIEIQVISQNIEKTLEMLKLDEVNLNNDKILEETNKPLISEKSEQKSIINNEITGFPLIDNYSFQLSEHSCSSFSGGDCIRVVVGPQVIISNDRWPKICGELKVNTVLQYDEEYNKVISWGAPALFSRPNRRKRISKDNETKPVELFKLHLSNLPDELKPKLPVRYEKAITDYLREIGKVIKETIATTWQNINFFEHVLLVLTIPADYLDKAKAIMRECAFKAGLVGDKYSMKLQCITESTFMVVDCGDTIKFTTCKLTNETRVTVVTERSEICESTFFDAEFVKYLRKIIGDRPIDLLRENYSGQMQYMIQNFSQQHKYTFTGEAKDFNIYELDLEKTAPSIYLCITDNKVREWLEEAGGIIELDFNNMRSIFDPFIENVIQLIHTVLDRSRETCSEMFLIGSCSVSQYFQNRIKKEFQHRIYVSVPTNPMVAIAQGAVKYDLIIMFENIGKLTNNVSRESDCCSFHKGVRSNYQDSIPTYPMNCITSWNKVWYFQYFKIINFK</sequence>
<proteinExistence type="predicted"/>
<dbReference type="OrthoDB" id="2963168at2759"/>
<evidence type="ECO:0000313" key="2">
    <source>
        <dbReference type="EMBL" id="CAI2178051.1"/>
    </source>
</evidence>
<dbReference type="EMBL" id="CAMKVN010001783">
    <property type="protein sequence ID" value="CAI2178051.1"/>
    <property type="molecule type" value="Genomic_DNA"/>
</dbReference>
<dbReference type="Gene3D" id="3.30.420.40">
    <property type="match status" value="1"/>
</dbReference>
<keyword evidence="1" id="KW-0175">Coiled coil</keyword>
<name>A0A9W4X0T8_9GLOM</name>
<dbReference type="PANTHER" id="PTHR14187">
    <property type="entry name" value="ALPHA KINASE/ELONGATION FACTOR 2 KINASE"/>
    <property type="match status" value="1"/>
</dbReference>
<dbReference type="Proteomes" id="UP001153678">
    <property type="component" value="Unassembled WGS sequence"/>
</dbReference>
<accession>A0A9W4X0T8</accession>
<reference evidence="2" key="1">
    <citation type="submission" date="2022-08" db="EMBL/GenBank/DDBJ databases">
        <authorList>
            <person name="Kallberg Y."/>
            <person name="Tangrot J."/>
            <person name="Rosling A."/>
        </authorList>
    </citation>
    <scope>NUCLEOTIDE SEQUENCE</scope>
    <source>
        <strain evidence="2">Wild A</strain>
    </source>
</reference>
<evidence type="ECO:0000313" key="3">
    <source>
        <dbReference type="Proteomes" id="UP001153678"/>
    </source>
</evidence>
<dbReference type="AlphaFoldDB" id="A0A9W4X0T8"/>